<evidence type="ECO:0000256" key="4">
    <source>
        <dbReference type="ARBA" id="ARBA00023027"/>
    </source>
</evidence>
<dbReference type="Proteomes" id="UP000277582">
    <property type="component" value="Unassembled WGS sequence"/>
</dbReference>
<feature type="domain" description="UDP-glucose/GDP-mannose dehydrogenase C-terminal" evidence="8">
    <location>
        <begin position="335"/>
        <end position="436"/>
    </location>
</feature>
<evidence type="ECO:0000256" key="5">
    <source>
        <dbReference type="ARBA" id="ARBA00030172"/>
    </source>
</evidence>
<dbReference type="GO" id="GO:0089714">
    <property type="term" value="F:UDP-N-acetyl-D-mannosamine dehydrogenase activity"/>
    <property type="evidence" value="ECO:0007669"/>
    <property type="project" value="UniProtKB-EC"/>
</dbReference>
<dbReference type="PIRSF" id="PIRSF000124">
    <property type="entry name" value="UDPglc_GDPman_dh"/>
    <property type="match status" value="1"/>
</dbReference>
<protein>
    <recommendedName>
        <fullName evidence="2">UDP-N-acetyl-D-mannosamine dehydrogenase</fullName>
        <ecNumber evidence="1">1.1.1.336</ecNumber>
    </recommendedName>
    <alternativeName>
        <fullName evidence="5">UDP-ManNAc 6-dehydrogenase</fullName>
    </alternativeName>
</protein>
<dbReference type="PANTHER" id="PTHR43491">
    <property type="entry name" value="UDP-N-ACETYL-D-MANNOSAMINE DEHYDROGENASE"/>
    <property type="match status" value="1"/>
</dbReference>
<evidence type="ECO:0000256" key="6">
    <source>
        <dbReference type="ARBA" id="ARBA00049130"/>
    </source>
</evidence>
<evidence type="ECO:0000256" key="2">
    <source>
        <dbReference type="ARBA" id="ARBA00016796"/>
    </source>
</evidence>
<dbReference type="OrthoDB" id="372050at2157"/>
<accession>A0A3R9PGX9</accession>
<proteinExistence type="inferred from homology"/>
<gene>
    <name evidence="9" type="ORF">D6D85_04145</name>
</gene>
<dbReference type="GO" id="GO:0000271">
    <property type="term" value="P:polysaccharide biosynthetic process"/>
    <property type="evidence" value="ECO:0007669"/>
    <property type="project" value="InterPro"/>
</dbReference>
<comment type="caution">
    <text evidence="9">The sequence shown here is derived from an EMBL/GenBank/DDBJ whole genome shotgun (WGS) entry which is preliminary data.</text>
</comment>
<dbReference type="InterPro" id="IPR014026">
    <property type="entry name" value="UDP-Glc/GDP-Man_DH_dimer"/>
</dbReference>
<dbReference type="Pfam" id="PF03720">
    <property type="entry name" value="UDPG_MGDP_dh_C"/>
    <property type="match status" value="1"/>
</dbReference>
<evidence type="ECO:0000256" key="7">
    <source>
        <dbReference type="PIRNR" id="PIRNR000124"/>
    </source>
</evidence>
<dbReference type="InterPro" id="IPR028359">
    <property type="entry name" value="UDP_ManNAc/GlcNAc_DH"/>
</dbReference>
<dbReference type="SUPFAM" id="SSF48179">
    <property type="entry name" value="6-phosphogluconate dehydrogenase C-terminal domain-like"/>
    <property type="match status" value="1"/>
</dbReference>
<dbReference type="InterPro" id="IPR036291">
    <property type="entry name" value="NAD(P)-bd_dom_sf"/>
</dbReference>
<evidence type="ECO:0000256" key="3">
    <source>
        <dbReference type="ARBA" id="ARBA00023002"/>
    </source>
</evidence>
<dbReference type="PIRSF" id="PIRSF500136">
    <property type="entry name" value="UDP_ManNAc_DH"/>
    <property type="match status" value="1"/>
</dbReference>
<dbReference type="GO" id="GO:0051287">
    <property type="term" value="F:NAD binding"/>
    <property type="evidence" value="ECO:0007669"/>
    <property type="project" value="InterPro"/>
</dbReference>
<organism evidence="9 10">
    <name type="scientific">Candidatus Methanodesulfokora washburnensis</name>
    <dbReference type="NCBI Taxonomy" id="2478471"/>
    <lineage>
        <taxon>Archaea</taxon>
        <taxon>Thermoproteota</taxon>
        <taxon>Candidatus Korarchaeia</taxon>
        <taxon>Candidatus Korarchaeia incertae sedis</taxon>
        <taxon>Candidatus Methanodesulfokora</taxon>
    </lineage>
</organism>
<reference evidence="9 10" key="1">
    <citation type="submission" date="2018-10" db="EMBL/GenBank/DDBJ databases">
        <title>Co-occurring genomic capacity for anaerobic methane metabolism and dissimilatory sulfite reduction discovered in the Korarchaeota.</title>
        <authorList>
            <person name="Mckay L.J."/>
            <person name="Dlakic M."/>
            <person name="Fields M.W."/>
            <person name="Delmont T.O."/>
            <person name="Eren A.M."/>
            <person name="Jay Z.J."/>
            <person name="Klingelsmith K.B."/>
            <person name="Rusch D.B."/>
            <person name="Inskeep W.P."/>
        </authorList>
    </citation>
    <scope>NUCLEOTIDE SEQUENCE [LARGE SCALE GENOMIC DNA]</scope>
    <source>
        <strain evidence="9 10">MDKW</strain>
    </source>
</reference>
<keyword evidence="10" id="KW-1185">Reference proteome</keyword>
<dbReference type="Pfam" id="PF00984">
    <property type="entry name" value="UDPG_MGDP_dh"/>
    <property type="match status" value="1"/>
</dbReference>
<keyword evidence="4" id="KW-0520">NAD</keyword>
<sequence>MLAELSDEELKSLLSRGEIRASFFGLGRVGIPSMLAWANAGARCIGVDVKKDIVMKINNGESPINEPLVQDWLSKFVRDGRVRATTDGASASRETEVKVITVPVTLLNGKPDLSALEKAALSIAAGLKRGDLVILESSVPPGTTRGFLKRILEEKTGMKAEDDFLLAYSPERIAEGRAIKDIVENYPKIVGGIGPKSLRVASALYEMIAKKGVKRMSNEMAAEFEKLAEGVYRDVNIALANELAELCRELGLDFEEIREAANSQPYSHLHKPGTGVGGLCIPIYPVFLMEKANSLGIKLSLVETARKINRDMPGKISFLVKKVAEIMELSYPNIGILGLAFRGDLDDSRLSPTYDLVLELMRLGYRSIIVHDPFIKEDEVLKELGVKLTSNLEEVLTWADIIVISTDHSLYKEIDFSKLCARRRVGLVDGRDVVENRAGCVYVGVGRPFSYK</sequence>
<keyword evidence="3" id="KW-0560">Oxidoreductase</keyword>
<dbReference type="EMBL" id="RCOS01000062">
    <property type="protein sequence ID" value="RSN76152.1"/>
    <property type="molecule type" value="Genomic_DNA"/>
</dbReference>
<dbReference type="NCBIfam" id="TIGR03026">
    <property type="entry name" value="NDP-sugDHase"/>
    <property type="match status" value="1"/>
</dbReference>
<comment type="similarity">
    <text evidence="7">Belongs to the UDP-glucose/GDP-mannose dehydrogenase family.</text>
</comment>
<evidence type="ECO:0000313" key="10">
    <source>
        <dbReference type="Proteomes" id="UP000277582"/>
    </source>
</evidence>
<evidence type="ECO:0000259" key="8">
    <source>
        <dbReference type="SMART" id="SM00984"/>
    </source>
</evidence>
<dbReference type="InterPro" id="IPR017476">
    <property type="entry name" value="UDP-Glc/GDP-Man"/>
</dbReference>
<dbReference type="GO" id="GO:0016628">
    <property type="term" value="F:oxidoreductase activity, acting on the CH-CH group of donors, NAD or NADP as acceptor"/>
    <property type="evidence" value="ECO:0007669"/>
    <property type="project" value="InterPro"/>
</dbReference>
<comment type="catalytic activity">
    <reaction evidence="6">
        <text>UDP-N-acetyl-alpha-D-mannosamine + 2 NAD(+) + H2O = UDP-N-acetyl-alpha-D-mannosaminouronate + 2 NADH + 3 H(+)</text>
        <dbReference type="Rhea" id="RHEA:25780"/>
        <dbReference type="ChEBI" id="CHEBI:15377"/>
        <dbReference type="ChEBI" id="CHEBI:15378"/>
        <dbReference type="ChEBI" id="CHEBI:57540"/>
        <dbReference type="ChEBI" id="CHEBI:57945"/>
        <dbReference type="ChEBI" id="CHEBI:68623"/>
        <dbReference type="ChEBI" id="CHEBI:70731"/>
        <dbReference type="EC" id="1.1.1.336"/>
    </reaction>
</comment>
<dbReference type="Gene3D" id="3.40.50.720">
    <property type="entry name" value="NAD(P)-binding Rossmann-like Domain"/>
    <property type="match status" value="2"/>
</dbReference>
<dbReference type="InterPro" id="IPR036220">
    <property type="entry name" value="UDP-Glc/GDP-Man_DH_C_sf"/>
</dbReference>
<name>A0A3R9PGX9_9CREN</name>
<dbReference type="InterPro" id="IPR014027">
    <property type="entry name" value="UDP-Glc/GDP-Man_DH_C"/>
</dbReference>
<dbReference type="PANTHER" id="PTHR43491:SF5">
    <property type="entry name" value="UDP-N-ACETYL-D-MANNOSAMINE DEHYDROGENASE"/>
    <property type="match status" value="1"/>
</dbReference>
<dbReference type="SMART" id="SM00984">
    <property type="entry name" value="UDPG_MGDP_dh_C"/>
    <property type="match status" value="1"/>
</dbReference>
<dbReference type="SUPFAM" id="SSF52413">
    <property type="entry name" value="UDP-glucose/GDP-mannose dehydrogenase C-terminal domain"/>
    <property type="match status" value="1"/>
</dbReference>
<dbReference type="InterPro" id="IPR008927">
    <property type="entry name" value="6-PGluconate_DH-like_C_sf"/>
</dbReference>
<evidence type="ECO:0000313" key="9">
    <source>
        <dbReference type="EMBL" id="RSN76152.1"/>
    </source>
</evidence>
<dbReference type="Pfam" id="PF03721">
    <property type="entry name" value="UDPG_MGDP_dh_N"/>
    <property type="match status" value="1"/>
</dbReference>
<dbReference type="RefSeq" id="WP_125670776.1">
    <property type="nucleotide sequence ID" value="NZ_RCOS01000062.1"/>
</dbReference>
<evidence type="ECO:0000256" key="1">
    <source>
        <dbReference type="ARBA" id="ARBA00012935"/>
    </source>
</evidence>
<dbReference type="EC" id="1.1.1.336" evidence="1"/>
<dbReference type="AlphaFoldDB" id="A0A3R9PGX9"/>
<dbReference type="InterPro" id="IPR001732">
    <property type="entry name" value="UDP-Glc/GDP-Man_DH_N"/>
</dbReference>
<dbReference type="SUPFAM" id="SSF51735">
    <property type="entry name" value="NAD(P)-binding Rossmann-fold domains"/>
    <property type="match status" value="1"/>
</dbReference>